<dbReference type="SMART" id="SM00448">
    <property type="entry name" value="REC"/>
    <property type="match status" value="1"/>
</dbReference>
<keyword evidence="2" id="KW-0597">Phosphoprotein</keyword>
<feature type="domain" description="HTH LytTR-type" evidence="4">
    <location>
        <begin position="153"/>
        <end position="262"/>
    </location>
</feature>
<evidence type="ECO:0000259" key="3">
    <source>
        <dbReference type="PROSITE" id="PS50110"/>
    </source>
</evidence>
<dbReference type="EMBL" id="SNXW01000002">
    <property type="protein sequence ID" value="TDP85965.1"/>
    <property type="molecule type" value="Genomic_DNA"/>
</dbReference>
<evidence type="ECO:0000259" key="4">
    <source>
        <dbReference type="PROSITE" id="PS50930"/>
    </source>
</evidence>
<dbReference type="PANTHER" id="PTHR48111:SF3">
    <property type="entry name" value="TRANSCRIPTIONAL REGULATORY PROTEIN BTSR"/>
    <property type="match status" value="1"/>
</dbReference>
<dbReference type="Pfam" id="PF04397">
    <property type="entry name" value="LytTR"/>
    <property type="match status" value="1"/>
</dbReference>
<dbReference type="AlphaFoldDB" id="A0A4R6RIR0"/>
<evidence type="ECO:0000313" key="5">
    <source>
        <dbReference type="EMBL" id="TDP85965.1"/>
    </source>
</evidence>
<reference evidence="5 6" key="1">
    <citation type="submission" date="2019-03" db="EMBL/GenBank/DDBJ databases">
        <title>Genomic Encyclopedia of Type Strains, Phase IV (KMG-IV): sequencing the most valuable type-strain genomes for metagenomic binning, comparative biology and taxonomic classification.</title>
        <authorList>
            <person name="Goeker M."/>
        </authorList>
    </citation>
    <scope>NUCLEOTIDE SEQUENCE [LARGE SCALE GENOMIC DNA]</scope>
    <source>
        <strain evidence="5 6">DSM 11901</strain>
    </source>
</reference>
<dbReference type="InterPro" id="IPR011006">
    <property type="entry name" value="CheY-like_superfamily"/>
</dbReference>
<dbReference type="SMART" id="SM00850">
    <property type="entry name" value="LytTR"/>
    <property type="match status" value="1"/>
</dbReference>
<dbReference type="InterPro" id="IPR039420">
    <property type="entry name" value="WalR-like"/>
</dbReference>
<protein>
    <submittedName>
        <fullName evidence="5">LytTR family two component transcriptional regulator</fullName>
    </submittedName>
</protein>
<dbReference type="Pfam" id="PF00072">
    <property type="entry name" value="Response_reg"/>
    <property type="match status" value="1"/>
</dbReference>
<dbReference type="GO" id="GO:0032993">
    <property type="term" value="C:protein-DNA complex"/>
    <property type="evidence" value="ECO:0007669"/>
    <property type="project" value="TreeGrafter"/>
</dbReference>
<keyword evidence="1" id="KW-0238">DNA-binding</keyword>
<proteinExistence type="predicted"/>
<dbReference type="InterPro" id="IPR007492">
    <property type="entry name" value="LytTR_DNA-bd_dom"/>
</dbReference>
<dbReference type="GO" id="GO:0000976">
    <property type="term" value="F:transcription cis-regulatory region binding"/>
    <property type="evidence" value="ECO:0007669"/>
    <property type="project" value="TreeGrafter"/>
</dbReference>
<dbReference type="PROSITE" id="PS50930">
    <property type="entry name" value="HTH_LYTTR"/>
    <property type="match status" value="1"/>
</dbReference>
<dbReference type="RefSeq" id="WP_208110713.1">
    <property type="nucleotide sequence ID" value="NZ_JBASTO010000188.1"/>
</dbReference>
<dbReference type="Proteomes" id="UP000294593">
    <property type="component" value="Unassembled WGS sequence"/>
</dbReference>
<comment type="caution">
    <text evidence="5">The sequence shown here is derived from an EMBL/GenBank/DDBJ whole genome shotgun (WGS) entry which is preliminary data.</text>
</comment>
<sequence>MNTPVPSLHLPLSVVVIDDEPLARIRIRTLLSQAAVPNAVQSEFGESVTALLHLQELDRAGRSPDLVVLDIQMPGLDGMVLAARLRELQRPPAVVFVTAHAEHALRAFDLAAADYLTKPVRLERLNASLERVQRLRATLQPARDEPLDDGEVLVVQERGRVERIPLADILYFKAEQKAVLLRTADDSRTIDDSLTELEGRVGARFIRVHRNALVSRQAMKALERRADDPDGGEAWAVQVLPTLEWLAVSRRQVSAVREAMAQPL</sequence>
<name>A0A4R6RIR0_9BURK</name>
<dbReference type="SUPFAM" id="SSF52172">
    <property type="entry name" value="CheY-like"/>
    <property type="match status" value="1"/>
</dbReference>
<gene>
    <name evidence="5" type="ORF">EV672_102315</name>
</gene>
<dbReference type="Gene3D" id="3.40.50.2300">
    <property type="match status" value="1"/>
</dbReference>
<dbReference type="PROSITE" id="PS50110">
    <property type="entry name" value="RESPONSE_REGULATORY"/>
    <property type="match status" value="1"/>
</dbReference>
<feature type="modified residue" description="4-aspartylphosphate" evidence="2">
    <location>
        <position position="70"/>
    </location>
</feature>
<dbReference type="GO" id="GO:0006355">
    <property type="term" value="P:regulation of DNA-templated transcription"/>
    <property type="evidence" value="ECO:0007669"/>
    <property type="project" value="TreeGrafter"/>
</dbReference>
<evidence type="ECO:0000313" key="6">
    <source>
        <dbReference type="Proteomes" id="UP000294593"/>
    </source>
</evidence>
<dbReference type="Gene3D" id="2.40.50.1020">
    <property type="entry name" value="LytTr DNA-binding domain"/>
    <property type="match status" value="1"/>
</dbReference>
<dbReference type="GO" id="GO:0005829">
    <property type="term" value="C:cytosol"/>
    <property type="evidence" value="ECO:0007669"/>
    <property type="project" value="TreeGrafter"/>
</dbReference>
<dbReference type="GO" id="GO:0000156">
    <property type="term" value="F:phosphorelay response regulator activity"/>
    <property type="evidence" value="ECO:0007669"/>
    <property type="project" value="TreeGrafter"/>
</dbReference>
<evidence type="ECO:0000256" key="1">
    <source>
        <dbReference type="ARBA" id="ARBA00023125"/>
    </source>
</evidence>
<feature type="domain" description="Response regulatory" evidence="3">
    <location>
        <begin position="13"/>
        <end position="133"/>
    </location>
</feature>
<evidence type="ECO:0000256" key="2">
    <source>
        <dbReference type="PROSITE-ProRule" id="PRU00169"/>
    </source>
</evidence>
<accession>A0A4R6RIR0</accession>
<keyword evidence="6" id="KW-1185">Reference proteome</keyword>
<dbReference type="PANTHER" id="PTHR48111">
    <property type="entry name" value="REGULATOR OF RPOS"/>
    <property type="match status" value="1"/>
</dbReference>
<organism evidence="5 6">
    <name type="scientific">Aquabacterium commune</name>
    <dbReference type="NCBI Taxonomy" id="70586"/>
    <lineage>
        <taxon>Bacteria</taxon>
        <taxon>Pseudomonadati</taxon>
        <taxon>Pseudomonadota</taxon>
        <taxon>Betaproteobacteria</taxon>
        <taxon>Burkholderiales</taxon>
        <taxon>Aquabacterium</taxon>
    </lineage>
</organism>
<dbReference type="InterPro" id="IPR001789">
    <property type="entry name" value="Sig_transdc_resp-reg_receiver"/>
</dbReference>